<dbReference type="PROSITE" id="PS51502">
    <property type="entry name" value="S_R_A_B_BARREL"/>
    <property type="match status" value="1"/>
</dbReference>
<dbReference type="Pfam" id="PF07876">
    <property type="entry name" value="Dabb"/>
    <property type="match status" value="1"/>
</dbReference>
<dbReference type="InterPro" id="IPR013097">
    <property type="entry name" value="Dabb"/>
</dbReference>
<evidence type="ECO:0000259" key="1">
    <source>
        <dbReference type="PROSITE" id="PS51502"/>
    </source>
</evidence>
<dbReference type="RefSeq" id="WP_109684481.1">
    <property type="nucleotide sequence ID" value="NZ_QGDN01000001.1"/>
</dbReference>
<reference evidence="3" key="1">
    <citation type="submission" date="2016-10" db="EMBL/GenBank/DDBJ databases">
        <authorList>
            <person name="Varghese N."/>
            <person name="Submissions S."/>
        </authorList>
    </citation>
    <scope>NUCLEOTIDE SEQUENCE [LARGE SCALE GENOMIC DNA]</scope>
    <source>
        <strain evidence="3">DSM 22951</strain>
    </source>
</reference>
<dbReference type="OrthoDB" id="6637496at2"/>
<evidence type="ECO:0000313" key="2">
    <source>
        <dbReference type="EMBL" id="SSA33840.1"/>
    </source>
</evidence>
<gene>
    <name evidence="2" type="ORF">SAMN04489750_1137</name>
</gene>
<sequence length="110" mass="12150">MSQQGRVTMHLAVFAWNSPPTDEEQAQFVAAAEVLPQQIEVLRQLWTGPARSATGGELALVAVLDEGGLQEYLQHPAHRLFQEQYSGDRLRLLANAQFESTAAAVTHPKR</sequence>
<dbReference type="Gene3D" id="3.30.70.100">
    <property type="match status" value="1"/>
</dbReference>
<feature type="domain" description="Stress-response A/B barrel" evidence="1">
    <location>
        <begin position="8"/>
        <end position="98"/>
    </location>
</feature>
<dbReference type="InterPro" id="IPR011008">
    <property type="entry name" value="Dimeric_a/b-barrel"/>
</dbReference>
<organism evidence="2 3">
    <name type="scientific">Branchiibius hedensis</name>
    <dbReference type="NCBI Taxonomy" id="672460"/>
    <lineage>
        <taxon>Bacteria</taxon>
        <taxon>Bacillati</taxon>
        <taxon>Actinomycetota</taxon>
        <taxon>Actinomycetes</taxon>
        <taxon>Micrococcales</taxon>
        <taxon>Dermacoccaceae</taxon>
        <taxon>Branchiibius</taxon>
    </lineage>
</organism>
<proteinExistence type="predicted"/>
<keyword evidence="3" id="KW-1185">Reference proteome</keyword>
<dbReference type="SUPFAM" id="SSF54909">
    <property type="entry name" value="Dimeric alpha+beta barrel"/>
    <property type="match status" value="1"/>
</dbReference>
<evidence type="ECO:0000313" key="3">
    <source>
        <dbReference type="Proteomes" id="UP000250028"/>
    </source>
</evidence>
<protein>
    <submittedName>
        <fullName evidence="2">Stress responsive A/B Barrel Domain</fullName>
    </submittedName>
</protein>
<dbReference type="SMART" id="SM00886">
    <property type="entry name" value="Dabb"/>
    <property type="match status" value="1"/>
</dbReference>
<dbReference type="AlphaFoldDB" id="A0A2Y8ZNE9"/>
<dbReference type="EMBL" id="UESZ01000001">
    <property type="protein sequence ID" value="SSA33840.1"/>
    <property type="molecule type" value="Genomic_DNA"/>
</dbReference>
<name>A0A2Y8ZNE9_9MICO</name>
<accession>A0A2Y8ZNE9</accession>
<dbReference type="Proteomes" id="UP000250028">
    <property type="component" value="Unassembled WGS sequence"/>
</dbReference>